<name>A0A2S4M5R7_9HYPH</name>
<proteinExistence type="predicted"/>
<dbReference type="SUPFAM" id="SSF52499">
    <property type="entry name" value="Isochorismatase-like hydrolases"/>
    <property type="match status" value="1"/>
</dbReference>
<feature type="domain" description="Isochorismatase-like" evidence="2">
    <location>
        <begin position="11"/>
        <end position="193"/>
    </location>
</feature>
<dbReference type="CDD" id="cd00431">
    <property type="entry name" value="cysteine_hydrolases"/>
    <property type="match status" value="1"/>
</dbReference>
<reference evidence="3 4" key="1">
    <citation type="submission" date="2018-01" db="EMBL/GenBank/DDBJ databases">
        <title>Genomic Encyclopedia of Type Strains, Phase III (KMG-III): the genomes of soil and plant-associated and newly described type strains.</title>
        <authorList>
            <person name="Whitman W."/>
        </authorList>
    </citation>
    <scope>NUCLEOTIDE SEQUENCE [LARGE SCALE GENOMIC DNA]</scope>
    <source>
        <strain evidence="3 4">1131</strain>
    </source>
</reference>
<dbReference type="Gene3D" id="3.40.50.850">
    <property type="entry name" value="Isochorismatase-like"/>
    <property type="match status" value="1"/>
</dbReference>
<accession>A0A2S4M5R7</accession>
<gene>
    <name evidence="3" type="ORF">CYD53_110177</name>
</gene>
<dbReference type="PANTHER" id="PTHR43540">
    <property type="entry name" value="PEROXYUREIDOACRYLATE/UREIDOACRYLATE AMIDOHYDROLASE-RELATED"/>
    <property type="match status" value="1"/>
</dbReference>
<evidence type="ECO:0000256" key="1">
    <source>
        <dbReference type="ARBA" id="ARBA00022801"/>
    </source>
</evidence>
<dbReference type="OrthoDB" id="9807387at2"/>
<evidence type="ECO:0000259" key="2">
    <source>
        <dbReference type="Pfam" id="PF00857"/>
    </source>
</evidence>
<organism evidence="3 4">
    <name type="scientific">Bosea psychrotolerans</name>
    <dbReference type="NCBI Taxonomy" id="1871628"/>
    <lineage>
        <taxon>Bacteria</taxon>
        <taxon>Pseudomonadati</taxon>
        <taxon>Pseudomonadota</taxon>
        <taxon>Alphaproteobacteria</taxon>
        <taxon>Hyphomicrobiales</taxon>
        <taxon>Boseaceae</taxon>
        <taxon>Bosea</taxon>
    </lineage>
</organism>
<dbReference type="InterPro" id="IPR000868">
    <property type="entry name" value="Isochorismatase-like_dom"/>
</dbReference>
<protein>
    <submittedName>
        <fullName evidence="3">Nicotinamidase-related amidase</fullName>
    </submittedName>
</protein>
<keyword evidence="1" id="KW-0378">Hydrolase</keyword>
<evidence type="ECO:0000313" key="3">
    <source>
        <dbReference type="EMBL" id="POR50058.1"/>
    </source>
</evidence>
<dbReference type="EMBL" id="PQFZ01000010">
    <property type="protein sequence ID" value="POR50058.1"/>
    <property type="molecule type" value="Genomic_DNA"/>
</dbReference>
<sequence length="204" mass="21613">MAASIASIAHTALLIVDLQNDFIHPDGAYARGKAASPQAQALPVRLKPLAELIRAKGGLVAATQFTLVPGRGGEPLISPHLLQMRPFLRKGDFLPGGWGHQVVDTLQPIDIAVEKIAYSAFYQTRLEWLLRKLAIEHLIVCGIVTNGGVASTVRDAHVRDIDVTVLEDGCAAPTEAMHAEAIAALKPVARIATIAGVMAEIAAP</sequence>
<dbReference type="Proteomes" id="UP000236919">
    <property type="component" value="Unassembled WGS sequence"/>
</dbReference>
<dbReference type="AlphaFoldDB" id="A0A2S4M5R7"/>
<comment type="caution">
    <text evidence="3">The sequence shown here is derived from an EMBL/GenBank/DDBJ whole genome shotgun (WGS) entry which is preliminary data.</text>
</comment>
<evidence type="ECO:0000313" key="4">
    <source>
        <dbReference type="Proteomes" id="UP000236919"/>
    </source>
</evidence>
<dbReference type="InterPro" id="IPR050272">
    <property type="entry name" value="Isochorismatase-like_hydrls"/>
</dbReference>
<keyword evidence="4" id="KW-1185">Reference proteome</keyword>
<dbReference type="Pfam" id="PF00857">
    <property type="entry name" value="Isochorismatase"/>
    <property type="match status" value="1"/>
</dbReference>
<dbReference type="RefSeq" id="WP_103719436.1">
    <property type="nucleotide sequence ID" value="NZ_PQFZ01000010.1"/>
</dbReference>
<dbReference type="InterPro" id="IPR036380">
    <property type="entry name" value="Isochorismatase-like_sf"/>
</dbReference>
<dbReference type="GO" id="GO:0016787">
    <property type="term" value="F:hydrolase activity"/>
    <property type="evidence" value="ECO:0007669"/>
    <property type="project" value="UniProtKB-KW"/>
</dbReference>